<dbReference type="EMBL" id="CP102480">
    <property type="protein sequence ID" value="UUX48873.1"/>
    <property type="molecule type" value="Genomic_DNA"/>
</dbReference>
<organism evidence="2 3">
    <name type="scientific">Nisaea acidiphila</name>
    <dbReference type="NCBI Taxonomy" id="1862145"/>
    <lineage>
        <taxon>Bacteria</taxon>
        <taxon>Pseudomonadati</taxon>
        <taxon>Pseudomonadota</taxon>
        <taxon>Alphaproteobacteria</taxon>
        <taxon>Rhodospirillales</taxon>
        <taxon>Thalassobaculaceae</taxon>
        <taxon>Nisaea</taxon>
    </lineage>
</organism>
<keyword evidence="3" id="KW-1185">Reference proteome</keyword>
<reference evidence="2" key="1">
    <citation type="submission" date="2022-08" db="EMBL/GenBank/DDBJ databases">
        <title>Nisaea acidiphila sp. nov., isolated from a marine algal debris and emended description of the genus Nisaea Urios et al. 2008.</title>
        <authorList>
            <person name="Kwon K."/>
        </authorList>
    </citation>
    <scope>NUCLEOTIDE SEQUENCE</scope>
    <source>
        <strain evidence="2">MEBiC11861</strain>
    </source>
</reference>
<name>A0A9J7AQK0_9PROT</name>
<dbReference type="KEGG" id="naci:NUH88_15875"/>
<proteinExistence type="predicted"/>
<feature type="region of interest" description="Disordered" evidence="1">
    <location>
        <begin position="183"/>
        <end position="206"/>
    </location>
</feature>
<dbReference type="AlphaFoldDB" id="A0A9J7AQK0"/>
<accession>A0A9J7AQK0</accession>
<gene>
    <name evidence="2" type="ORF">NUH88_15875</name>
</gene>
<dbReference type="Proteomes" id="UP001060336">
    <property type="component" value="Chromosome"/>
</dbReference>
<evidence type="ECO:0000256" key="1">
    <source>
        <dbReference type="SAM" id="MobiDB-lite"/>
    </source>
</evidence>
<evidence type="ECO:0000313" key="2">
    <source>
        <dbReference type="EMBL" id="UUX48873.1"/>
    </source>
</evidence>
<evidence type="ECO:0000313" key="3">
    <source>
        <dbReference type="Proteomes" id="UP001060336"/>
    </source>
</evidence>
<sequence>MITIAKTHGLRTSGPEYVLREAVRLDPGRTGKWTALWNCGLDEIASFSFAAACAVMRACGRSVRKLKKPFLHAVFSPPPSSLLVDRQYELLTEAFIASMHALEIPDRVALTALHPPANEGGVYHLHAFVALPDPLTGKSISHHGMQQKIQRAAKPFEKEFLAAPLRRSISVPEHVRDLEADGHEHRLPTPEEEEVRHDHLPSAFGF</sequence>
<feature type="compositionally biased region" description="Basic and acidic residues" evidence="1">
    <location>
        <begin position="183"/>
        <end position="200"/>
    </location>
</feature>
<protein>
    <submittedName>
        <fullName evidence="2">Uncharacterized protein</fullName>
    </submittedName>
</protein>
<dbReference type="RefSeq" id="WP_257767375.1">
    <property type="nucleotide sequence ID" value="NZ_CP102480.1"/>
</dbReference>